<evidence type="ECO:0000313" key="2">
    <source>
        <dbReference type="EMBL" id="SDT47824.1"/>
    </source>
</evidence>
<proteinExistence type="predicted"/>
<evidence type="ECO:0000313" key="3">
    <source>
        <dbReference type="Proteomes" id="UP000198688"/>
    </source>
</evidence>
<keyword evidence="1" id="KW-0812">Transmembrane</keyword>
<reference evidence="2 3" key="1">
    <citation type="submission" date="2016-10" db="EMBL/GenBank/DDBJ databases">
        <authorList>
            <person name="de Groot N.N."/>
        </authorList>
    </citation>
    <scope>NUCLEOTIDE SEQUENCE [LARGE SCALE GENOMIC DNA]</scope>
    <source>
        <strain evidence="2 3">DSM 43941</strain>
    </source>
</reference>
<keyword evidence="1" id="KW-1133">Transmembrane helix</keyword>
<feature type="transmembrane region" description="Helical" evidence="1">
    <location>
        <begin position="43"/>
        <end position="62"/>
    </location>
</feature>
<dbReference type="RefSeq" id="WP_092546027.1">
    <property type="nucleotide sequence ID" value="NZ_BOMJ01000015.1"/>
</dbReference>
<evidence type="ECO:0000256" key="1">
    <source>
        <dbReference type="SAM" id="Phobius"/>
    </source>
</evidence>
<organism evidence="2 3">
    <name type="scientific">Actinoplanes derwentensis</name>
    <dbReference type="NCBI Taxonomy" id="113562"/>
    <lineage>
        <taxon>Bacteria</taxon>
        <taxon>Bacillati</taxon>
        <taxon>Actinomycetota</taxon>
        <taxon>Actinomycetes</taxon>
        <taxon>Micromonosporales</taxon>
        <taxon>Micromonosporaceae</taxon>
        <taxon>Actinoplanes</taxon>
    </lineage>
</organism>
<gene>
    <name evidence="2" type="ORF">SAMN04489716_4000</name>
</gene>
<dbReference type="STRING" id="113562.SAMN04489716_4000"/>
<keyword evidence="3" id="KW-1185">Reference proteome</keyword>
<name>A0A1H2APJ6_9ACTN</name>
<sequence>MSHDLDDRIAATLQGRAGGEIDPEPLVRKAREHGARIRRRHRVINAVATAALTVTLTVAVLVTPDVSRTGRTGVAVPPPPATGVSGAAASPGLVGGDPATLHFTAAELVAGAESVTWGAGEGVESVEARGADVSSLFLLTRTAKKLDEADRTLGSSGEPVSPVDVLVADRPARVWQDGDHGDGGNWTVEWQPTGGLWARLQMVGSGQPELLAAAATLRFDAATRCALPFRLTVVPAGMRVLSCSVTLGSRGFSEGVTLVGDDERWFSVRVEEPGAGNPAAEVDGALTAGPYQVRRAETRVLQTVAGGCYVGLIRDGWGSWAKGVTEPEALSVLAGYRPAENLSDPARW</sequence>
<dbReference type="Proteomes" id="UP000198688">
    <property type="component" value="Chromosome I"/>
</dbReference>
<dbReference type="EMBL" id="LT629758">
    <property type="protein sequence ID" value="SDT47824.1"/>
    <property type="molecule type" value="Genomic_DNA"/>
</dbReference>
<dbReference type="OrthoDB" id="3367156at2"/>
<accession>A0A1H2APJ6</accession>
<keyword evidence="1" id="KW-0472">Membrane</keyword>
<dbReference type="AlphaFoldDB" id="A0A1H2APJ6"/>
<protein>
    <submittedName>
        <fullName evidence="2">Uncharacterized protein</fullName>
    </submittedName>
</protein>